<dbReference type="InterPro" id="IPR051600">
    <property type="entry name" value="Beta-PGM-like"/>
</dbReference>
<dbReference type="GO" id="GO:0016791">
    <property type="term" value="F:phosphatase activity"/>
    <property type="evidence" value="ECO:0007669"/>
    <property type="project" value="UniProtKB-ARBA"/>
</dbReference>
<organism evidence="4 5">
    <name type="scientific">Hortaea werneckii</name>
    <name type="common">Black yeast</name>
    <name type="synonym">Cladosporium werneckii</name>
    <dbReference type="NCBI Taxonomy" id="91943"/>
    <lineage>
        <taxon>Eukaryota</taxon>
        <taxon>Fungi</taxon>
        <taxon>Dikarya</taxon>
        <taxon>Ascomycota</taxon>
        <taxon>Pezizomycotina</taxon>
        <taxon>Dothideomycetes</taxon>
        <taxon>Dothideomycetidae</taxon>
        <taxon>Mycosphaerellales</taxon>
        <taxon>Teratosphaeriaceae</taxon>
        <taxon>Hortaea</taxon>
    </lineage>
</organism>
<evidence type="ECO:0000256" key="1">
    <source>
        <dbReference type="ARBA" id="ARBA00001946"/>
    </source>
</evidence>
<dbReference type="SFLD" id="SFLDS00003">
    <property type="entry name" value="Haloacid_Dehalogenase"/>
    <property type="match status" value="1"/>
</dbReference>
<proteinExistence type="predicted"/>
<dbReference type="InterPro" id="IPR036412">
    <property type="entry name" value="HAD-like_sf"/>
</dbReference>
<evidence type="ECO:0000313" key="5">
    <source>
        <dbReference type="Proteomes" id="UP000269539"/>
    </source>
</evidence>
<dbReference type="PANTHER" id="PTHR46193:SF10">
    <property type="entry name" value="6-PHOSPHOGLUCONATE PHOSPHATASE"/>
    <property type="match status" value="1"/>
</dbReference>
<sequence>MSPIKYLLFDCDNTLVLSEDLAFAGCATLANEILAAHNIPHRYTGPTLQHEFVGMGFKGQLAQLQQKFHFSLPAPVEQDYIDRELAVICENLAKECEPCDGVLPVLERIENEGVYGLAIVSSSAMPRVLAGIRKAGMERFFPEERRFSAATSLEPPSSKPDPTIYRFACERVGCKVGEAVAIEDSRSGATAATRAGIPLLGYVGPYFAEGGRAKQDQMARVLREECGALAIMYHWAEFEEKMAEVVRAVEAADAAAAAAAAAVEGDASAVDDGPLGDEEAVKGAAMVEGKVLWTGQRGARDSAMSATA</sequence>
<dbReference type="NCBIfam" id="TIGR01509">
    <property type="entry name" value="HAD-SF-IA-v3"/>
    <property type="match status" value="1"/>
</dbReference>
<gene>
    <name evidence="4" type="ORF">D0864_14184</name>
</gene>
<dbReference type="InterPro" id="IPR006439">
    <property type="entry name" value="HAD-SF_hydro_IA"/>
</dbReference>
<dbReference type="GO" id="GO:0046872">
    <property type="term" value="F:metal ion binding"/>
    <property type="evidence" value="ECO:0007669"/>
    <property type="project" value="UniProtKB-KW"/>
</dbReference>
<accession>A0A3M7CM18</accession>
<dbReference type="PANTHER" id="PTHR46193">
    <property type="entry name" value="6-PHOSPHOGLUCONATE PHOSPHATASE"/>
    <property type="match status" value="1"/>
</dbReference>
<evidence type="ECO:0000313" key="4">
    <source>
        <dbReference type="EMBL" id="RMY52930.1"/>
    </source>
</evidence>
<dbReference type="Gene3D" id="3.40.50.1000">
    <property type="entry name" value="HAD superfamily/HAD-like"/>
    <property type="match status" value="1"/>
</dbReference>
<dbReference type="AlphaFoldDB" id="A0A3M7CM18"/>
<dbReference type="Gene3D" id="1.10.150.240">
    <property type="entry name" value="Putative phosphatase, domain 2"/>
    <property type="match status" value="1"/>
</dbReference>
<keyword evidence="3" id="KW-0460">Magnesium</keyword>
<evidence type="ECO:0000256" key="2">
    <source>
        <dbReference type="ARBA" id="ARBA00022723"/>
    </source>
</evidence>
<comment type="caution">
    <text evidence="4">The sequence shown here is derived from an EMBL/GenBank/DDBJ whole genome shotgun (WGS) entry which is preliminary data.</text>
</comment>
<dbReference type="SUPFAM" id="SSF56784">
    <property type="entry name" value="HAD-like"/>
    <property type="match status" value="1"/>
</dbReference>
<comment type="cofactor">
    <cofactor evidence="1">
        <name>Mg(2+)</name>
        <dbReference type="ChEBI" id="CHEBI:18420"/>
    </cofactor>
</comment>
<protein>
    <submittedName>
        <fullName evidence="4">Uncharacterized protein</fullName>
    </submittedName>
</protein>
<dbReference type="Proteomes" id="UP000269539">
    <property type="component" value="Unassembled WGS sequence"/>
</dbReference>
<evidence type="ECO:0000256" key="3">
    <source>
        <dbReference type="ARBA" id="ARBA00022842"/>
    </source>
</evidence>
<reference evidence="4 5" key="1">
    <citation type="journal article" date="2018" name="BMC Genomics">
        <title>Genomic evidence for intraspecific hybridization in a clonal and extremely halotolerant yeast.</title>
        <authorList>
            <person name="Gostincar C."/>
            <person name="Stajich J.E."/>
            <person name="Zupancic J."/>
            <person name="Zalar P."/>
            <person name="Gunde-Cimerman N."/>
        </authorList>
    </citation>
    <scope>NUCLEOTIDE SEQUENCE [LARGE SCALE GENOMIC DNA]</scope>
    <source>
        <strain evidence="4 5">EXF-10513</strain>
    </source>
</reference>
<dbReference type="SFLD" id="SFLDG01129">
    <property type="entry name" value="C1.5:_HAD__Beta-PGM__Phosphata"/>
    <property type="match status" value="1"/>
</dbReference>
<dbReference type="InterPro" id="IPR023214">
    <property type="entry name" value="HAD_sf"/>
</dbReference>
<dbReference type="VEuPathDB" id="FungiDB:BTJ68_05088"/>
<dbReference type="InterPro" id="IPR023198">
    <property type="entry name" value="PGP-like_dom2"/>
</dbReference>
<dbReference type="Pfam" id="PF00702">
    <property type="entry name" value="Hydrolase"/>
    <property type="match status" value="1"/>
</dbReference>
<name>A0A3M7CM18_HORWE</name>
<keyword evidence="2" id="KW-0479">Metal-binding</keyword>
<dbReference type="EMBL" id="QWIO01002625">
    <property type="protein sequence ID" value="RMY52930.1"/>
    <property type="molecule type" value="Genomic_DNA"/>
</dbReference>